<gene>
    <name evidence="2" type="ordered locus">Nhal_2266</name>
</gene>
<evidence type="ECO:0000313" key="2">
    <source>
        <dbReference type="EMBL" id="ADE15354.1"/>
    </source>
</evidence>
<sequence>MRKSLALVTALFASTATLAAPENGWWWNPAEPGTGYNIETQNGTLFVSTFVDGGSGNPVWYSGSGQLNRNNMATINLSNSEVGQCLGCKSTSISSSDSGFQITLSFQSRGQGKVIIDGKEKPIERRNFNYGGDLQKLLGRWSLMIVDDGVFGLGFGDFISYDSIDGKFVEGVRLMNGSQPSTVISTDDGKYIGLIALRNGFEAIIYFGFSALNRVGGLFAIIDEDATASEGLDELERNGVLFIGYRMTPGSRANQKSSNLSSLSTQDTLVSQDMRNFLEEVIIHSADISLPSQIK</sequence>
<dbReference type="HOGENOM" id="CLU_942798_0_0_6"/>
<keyword evidence="3" id="KW-1185">Reference proteome</keyword>
<feature type="chain" id="PRO_5003069679" evidence="1">
    <location>
        <begin position="20"/>
        <end position="295"/>
    </location>
</feature>
<dbReference type="STRING" id="472759.Nhal_2266"/>
<keyword evidence="1" id="KW-0732">Signal</keyword>
<dbReference type="Proteomes" id="UP000001844">
    <property type="component" value="Chromosome"/>
</dbReference>
<protein>
    <submittedName>
        <fullName evidence="2">Uncharacterized protein</fullName>
    </submittedName>
</protein>
<name>D5BV04_NITHN</name>
<organism evidence="2 3">
    <name type="scientific">Nitrosococcus halophilus (strain Nc4)</name>
    <dbReference type="NCBI Taxonomy" id="472759"/>
    <lineage>
        <taxon>Bacteria</taxon>
        <taxon>Pseudomonadati</taxon>
        <taxon>Pseudomonadota</taxon>
        <taxon>Gammaproteobacteria</taxon>
        <taxon>Chromatiales</taxon>
        <taxon>Chromatiaceae</taxon>
        <taxon>Nitrosococcus</taxon>
    </lineage>
</organism>
<evidence type="ECO:0000313" key="3">
    <source>
        <dbReference type="Proteomes" id="UP000001844"/>
    </source>
</evidence>
<dbReference type="KEGG" id="nhl:Nhal_2266"/>
<feature type="signal peptide" evidence="1">
    <location>
        <begin position="1"/>
        <end position="19"/>
    </location>
</feature>
<dbReference type="EMBL" id="CP001798">
    <property type="protein sequence ID" value="ADE15354.1"/>
    <property type="molecule type" value="Genomic_DNA"/>
</dbReference>
<reference evidence="3" key="1">
    <citation type="submission" date="2010-04" db="EMBL/GenBank/DDBJ databases">
        <title>Complete genome sequence of Nitrosococcus halophilus Nc4, a salt-adapted, aerobic obligate ammonia-oxidizing sulfur purple bacterium.</title>
        <authorList>
            <consortium name="US DOE Joint Genome Institute"/>
            <person name="Campbell M.A."/>
            <person name="Malfatti S.A."/>
            <person name="Chain P.S.G."/>
            <person name="Heidelberg J.F."/>
            <person name="Ward B.B."/>
            <person name="Klotz M.G."/>
        </authorList>
    </citation>
    <scope>NUCLEOTIDE SEQUENCE [LARGE SCALE GENOMIC DNA]</scope>
    <source>
        <strain evidence="3">Nc4</strain>
    </source>
</reference>
<dbReference type="AlphaFoldDB" id="D5BV04"/>
<proteinExistence type="predicted"/>
<accession>D5BV04</accession>
<evidence type="ECO:0000256" key="1">
    <source>
        <dbReference type="SAM" id="SignalP"/>
    </source>
</evidence>